<evidence type="ECO:0000259" key="4">
    <source>
        <dbReference type="PROSITE" id="PS51462"/>
    </source>
</evidence>
<dbReference type="OrthoDB" id="9816289at2"/>
<keyword evidence="3" id="KW-0460">Magnesium</keyword>
<dbReference type="PANTHER" id="PTHR43046">
    <property type="entry name" value="GDP-MANNOSE MANNOSYL HYDROLASE"/>
    <property type="match status" value="1"/>
</dbReference>
<dbReference type="PANTHER" id="PTHR43046:SF12">
    <property type="entry name" value="GDP-MANNOSE MANNOSYL HYDROLASE"/>
    <property type="match status" value="1"/>
</dbReference>
<evidence type="ECO:0000313" key="6">
    <source>
        <dbReference type="Proteomes" id="UP000199036"/>
    </source>
</evidence>
<dbReference type="Pfam" id="PF00293">
    <property type="entry name" value="NUDIX"/>
    <property type="match status" value="1"/>
</dbReference>
<dbReference type="CDD" id="cd03673">
    <property type="entry name" value="NUDIX_Ap6A_hydrolase"/>
    <property type="match status" value="1"/>
</dbReference>
<gene>
    <name evidence="5" type="ORF">SAMN05421741_1187</name>
</gene>
<dbReference type="SUPFAM" id="SSF55811">
    <property type="entry name" value="Nudix"/>
    <property type="match status" value="1"/>
</dbReference>
<sequence>MYKVFINDKPLFLTSTLEKERDFKYFLLDTVDMQKLIAQYFADQLTNAYLYHADEELLLKLFKEKITINKAGGGLVENDKGQVLFIYRNGKWDLPKGGIEKNETIEETSIREVEEETGCRDLKITKRLEKTFHIFKRNGEYRLKITYWFLMNTVYSGDLYGQIEEGIEKVVWVDKKDIPELLKNSYQNIKLLFNDSIYCKTALEKEKGIV</sequence>
<dbReference type="EMBL" id="FOVI01000018">
    <property type="protein sequence ID" value="SFO04292.1"/>
    <property type="molecule type" value="Genomic_DNA"/>
</dbReference>
<feature type="domain" description="Nudix hydrolase" evidence="4">
    <location>
        <begin position="67"/>
        <end position="195"/>
    </location>
</feature>
<dbReference type="STRING" id="913024.SAMN05421741_1187"/>
<dbReference type="PROSITE" id="PS51462">
    <property type="entry name" value="NUDIX"/>
    <property type="match status" value="1"/>
</dbReference>
<dbReference type="InterPro" id="IPR020476">
    <property type="entry name" value="Nudix_hydrolase"/>
</dbReference>
<proteinExistence type="predicted"/>
<protein>
    <submittedName>
        <fullName evidence="5">ADP-ribose pyrophosphatase YjhB, NUDIX family</fullName>
    </submittedName>
</protein>
<dbReference type="AlphaFoldDB" id="A0A1I5DYL6"/>
<evidence type="ECO:0000256" key="1">
    <source>
        <dbReference type="ARBA" id="ARBA00001946"/>
    </source>
</evidence>
<evidence type="ECO:0000256" key="2">
    <source>
        <dbReference type="ARBA" id="ARBA00022801"/>
    </source>
</evidence>
<dbReference type="InterPro" id="IPR000086">
    <property type="entry name" value="NUDIX_hydrolase_dom"/>
</dbReference>
<keyword evidence="6" id="KW-1185">Reference proteome</keyword>
<evidence type="ECO:0000313" key="5">
    <source>
        <dbReference type="EMBL" id="SFO04292.1"/>
    </source>
</evidence>
<comment type="cofactor">
    <cofactor evidence="1">
        <name>Mg(2+)</name>
        <dbReference type="ChEBI" id="CHEBI:18420"/>
    </cofactor>
</comment>
<dbReference type="RefSeq" id="WP_091524550.1">
    <property type="nucleotide sequence ID" value="NZ_FOVI01000018.1"/>
</dbReference>
<organism evidence="5 6">
    <name type="scientific">Paenimyroides ummariense</name>
    <dbReference type="NCBI Taxonomy" id="913024"/>
    <lineage>
        <taxon>Bacteria</taxon>
        <taxon>Pseudomonadati</taxon>
        <taxon>Bacteroidota</taxon>
        <taxon>Flavobacteriia</taxon>
        <taxon>Flavobacteriales</taxon>
        <taxon>Flavobacteriaceae</taxon>
        <taxon>Paenimyroides</taxon>
    </lineage>
</organism>
<dbReference type="GO" id="GO:0016787">
    <property type="term" value="F:hydrolase activity"/>
    <property type="evidence" value="ECO:0007669"/>
    <property type="project" value="UniProtKB-KW"/>
</dbReference>
<dbReference type="Gene3D" id="3.90.79.10">
    <property type="entry name" value="Nucleoside Triphosphate Pyrophosphohydrolase"/>
    <property type="match status" value="1"/>
</dbReference>
<accession>A0A1I5DYL6</accession>
<dbReference type="InterPro" id="IPR015797">
    <property type="entry name" value="NUDIX_hydrolase-like_dom_sf"/>
</dbReference>
<keyword evidence="2" id="KW-0378">Hydrolase</keyword>
<name>A0A1I5DYL6_9FLAO</name>
<reference evidence="6" key="1">
    <citation type="submission" date="2016-10" db="EMBL/GenBank/DDBJ databases">
        <authorList>
            <person name="Varghese N."/>
            <person name="Submissions S."/>
        </authorList>
    </citation>
    <scope>NUCLEOTIDE SEQUENCE [LARGE SCALE GENOMIC DNA]</scope>
    <source>
        <strain evidence="6">DS-12</strain>
    </source>
</reference>
<dbReference type="Proteomes" id="UP000199036">
    <property type="component" value="Unassembled WGS sequence"/>
</dbReference>
<dbReference type="PRINTS" id="PR00502">
    <property type="entry name" value="NUDIXFAMILY"/>
</dbReference>
<evidence type="ECO:0000256" key="3">
    <source>
        <dbReference type="ARBA" id="ARBA00022842"/>
    </source>
</evidence>